<dbReference type="SUPFAM" id="SSF52113">
    <property type="entry name" value="BRCT domain"/>
    <property type="match status" value="1"/>
</dbReference>
<evidence type="ECO:0000259" key="5">
    <source>
        <dbReference type="PROSITE" id="PS50172"/>
    </source>
</evidence>
<evidence type="ECO:0000256" key="4">
    <source>
        <dbReference type="SAM" id="MobiDB-lite"/>
    </source>
</evidence>
<dbReference type="Proteomes" id="UP000694941">
    <property type="component" value="Unplaced"/>
</dbReference>
<dbReference type="PANTHER" id="PTHR15321:SF3">
    <property type="entry name" value="TP53-BINDING PROTEIN 1"/>
    <property type="match status" value="1"/>
</dbReference>
<dbReference type="InterPro" id="IPR047252">
    <property type="entry name" value="TP53BP1-like"/>
</dbReference>
<dbReference type="SUPFAM" id="SSF63748">
    <property type="entry name" value="Tudor/PWWP/MBT"/>
    <property type="match status" value="1"/>
</dbReference>
<feature type="region of interest" description="Disordered" evidence="4">
    <location>
        <begin position="170"/>
        <end position="189"/>
    </location>
</feature>
<reference evidence="7" key="1">
    <citation type="submission" date="2025-08" db="UniProtKB">
        <authorList>
            <consortium name="RefSeq"/>
        </authorList>
    </citation>
    <scope>IDENTIFICATION</scope>
    <source>
        <tissue evidence="7">Muscle</tissue>
    </source>
</reference>
<dbReference type="InterPro" id="IPR014722">
    <property type="entry name" value="Rib_uL2_dom2"/>
</dbReference>
<evidence type="ECO:0000256" key="2">
    <source>
        <dbReference type="ARBA" id="ARBA00022763"/>
    </source>
</evidence>
<dbReference type="Gene3D" id="3.40.50.10190">
    <property type="entry name" value="BRCT domain"/>
    <property type="match status" value="1"/>
</dbReference>
<dbReference type="Pfam" id="PF09038">
    <property type="entry name" value="53-BP1_Tudor"/>
    <property type="match status" value="1"/>
</dbReference>
<protein>
    <submittedName>
        <fullName evidence="7">TP53-binding protein 1-like isoform X1</fullName>
    </submittedName>
</protein>
<accession>A0ABM1SRQ5</accession>
<gene>
    <name evidence="7" type="primary">LOC106463164</name>
</gene>
<dbReference type="Gene3D" id="2.30.30.140">
    <property type="match status" value="1"/>
</dbReference>
<dbReference type="InterPro" id="IPR015125">
    <property type="entry name" value="53-BP1_Tudor"/>
</dbReference>
<dbReference type="InterPro" id="IPR047249">
    <property type="entry name" value="BRCT_p53bp1-like_rpt1"/>
</dbReference>
<dbReference type="InterPro" id="IPR001357">
    <property type="entry name" value="BRCT_dom"/>
</dbReference>
<feature type="domain" description="BRCT" evidence="5">
    <location>
        <begin position="192"/>
        <end position="280"/>
    </location>
</feature>
<keyword evidence="3" id="KW-0539">Nucleus</keyword>
<sequence>MYYRTCNTSLKFNKNVFYCLGIDVMIKWHDGYFYPGRVLDQSIDGRWLVKFHDGDMRVLHENQLLALSVLPKGQNVFTLAEDGYADQGVVYSYLRDGDKVDYIIRQENKAFQRFTKGLIILSQDQVDILLSFQKEPTTSCVFEDRCATSKGGMLFEGLAFLLTCSSETNQTKNNRSGTSHLEISDSETSDEEEEDLLANLPAFDKNRLVEQIEKAGGTLVNSFEEAQVVQVEQVFLVADTYLETYKYIQSIAAGIPCISHVWVNNCCSMNSLLDYHSYLLPTGYSVVEKKLIEWHFQTSIFERYRVLLVFTNNKMSIKNWIVDTTGSKIRGGTVSN</sequence>
<proteinExistence type="predicted"/>
<keyword evidence="2" id="KW-0227">DNA damage</keyword>
<dbReference type="RefSeq" id="XP_022246311.1">
    <property type="nucleotide sequence ID" value="XM_022390603.1"/>
</dbReference>
<dbReference type="PROSITE" id="PS50172">
    <property type="entry name" value="BRCT"/>
    <property type="match status" value="1"/>
</dbReference>
<dbReference type="Gene3D" id="2.30.30.30">
    <property type="match status" value="1"/>
</dbReference>
<evidence type="ECO:0000313" key="6">
    <source>
        <dbReference type="Proteomes" id="UP000694941"/>
    </source>
</evidence>
<dbReference type="InterPro" id="IPR036420">
    <property type="entry name" value="BRCT_dom_sf"/>
</dbReference>
<keyword evidence="6" id="KW-1185">Reference proteome</keyword>
<dbReference type="GeneID" id="106463164"/>
<dbReference type="PANTHER" id="PTHR15321">
    <property type="entry name" value="TUMOR SUPPRESSOR P53-BINDING PROTEIN 1"/>
    <property type="match status" value="1"/>
</dbReference>
<feature type="compositionally biased region" description="Polar residues" evidence="4">
    <location>
        <begin position="170"/>
        <end position="179"/>
    </location>
</feature>
<evidence type="ECO:0000313" key="7">
    <source>
        <dbReference type="RefSeq" id="XP_022246311.1"/>
    </source>
</evidence>
<evidence type="ECO:0000256" key="1">
    <source>
        <dbReference type="ARBA" id="ARBA00004123"/>
    </source>
</evidence>
<evidence type="ECO:0000256" key="3">
    <source>
        <dbReference type="ARBA" id="ARBA00023242"/>
    </source>
</evidence>
<comment type="subcellular location">
    <subcellularLocation>
        <location evidence="1">Nucleus</location>
    </subcellularLocation>
</comment>
<dbReference type="Pfam" id="PF16589">
    <property type="entry name" value="BRCT_2"/>
    <property type="match status" value="1"/>
</dbReference>
<dbReference type="CDD" id="cd17745">
    <property type="entry name" value="BRCT_p53bp1_rpt1"/>
    <property type="match status" value="1"/>
</dbReference>
<name>A0ABM1SRQ5_LIMPO</name>
<organism evidence="6 7">
    <name type="scientific">Limulus polyphemus</name>
    <name type="common">Atlantic horseshoe crab</name>
    <dbReference type="NCBI Taxonomy" id="6850"/>
    <lineage>
        <taxon>Eukaryota</taxon>
        <taxon>Metazoa</taxon>
        <taxon>Ecdysozoa</taxon>
        <taxon>Arthropoda</taxon>
        <taxon>Chelicerata</taxon>
        <taxon>Merostomata</taxon>
        <taxon>Xiphosura</taxon>
        <taxon>Limulidae</taxon>
        <taxon>Limulus</taxon>
    </lineage>
</organism>